<reference evidence="1 2" key="1">
    <citation type="journal article" date="2021" name="Front. Genet.">
        <title>Chromosome-Level Genome Assembly Reveals Significant Gene Expansion in the Toll and IMD Signaling Pathways of Dendrolimus kikuchii.</title>
        <authorList>
            <person name="Zhou J."/>
            <person name="Wu P."/>
            <person name="Xiong Z."/>
            <person name="Liu N."/>
            <person name="Zhao N."/>
            <person name="Ji M."/>
            <person name="Qiu Y."/>
            <person name="Yang B."/>
        </authorList>
    </citation>
    <scope>NUCLEOTIDE SEQUENCE [LARGE SCALE GENOMIC DNA]</scope>
    <source>
        <strain evidence="1">Ann1</strain>
    </source>
</reference>
<keyword evidence="2" id="KW-1185">Reference proteome</keyword>
<comment type="caution">
    <text evidence="1">The sequence shown here is derived from an EMBL/GenBank/DDBJ whole genome shotgun (WGS) entry which is preliminary data.</text>
</comment>
<sequence>MSDQKILRDRMTALCVTTIRRHTSICVRICFTILFDECDKHSNEDENKEQEIEIYFNNLNHNTSRQPAQQDNAIVSSTEDENSELFYETEIEDNEESLNDPNETHKADMNVEASLNVPEE</sequence>
<protein>
    <submittedName>
        <fullName evidence="1">Uncharacterized protein</fullName>
    </submittedName>
</protein>
<evidence type="ECO:0000313" key="1">
    <source>
        <dbReference type="EMBL" id="KAJ0180549.1"/>
    </source>
</evidence>
<dbReference type="EMBL" id="CM034392">
    <property type="protein sequence ID" value="KAJ0180549.1"/>
    <property type="molecule type" value="Genomic_DNA"/>
</dbReference>
<accession>A0ACC1D9V4</accession>
<organism evidence="1 2">
    <name type="scientific">Dendrolimus kikuchii</name>
    <dbReference type="NCBI Taxonomy" id="765133"/>
    <lineage>
        <taxon>Eukaryota</taxon>
        <taxon>Metazoa</taxon>
        <taxon>Ecdysozoa</taxon>
        <taxon>Arthropoda</taxon>
        <taxon>Hexapoda</taxon>
        <taxon>Insecta</taxon>
        <taxon>Pterygota</taxon>
        <taxon>Neoptera</taxon>
        <taxon>Endopterygota</taxon>
        <taxon>Lepidoptera</taxon>
        <taxon>Glossata</taxon>
        <taxon>Ditrysia</taxon>
        <taxon>Bombycoidea</taxon>
        <taxon>Lasiocampidae</taxon>
        <taxon>Dendrolimus</taxon>
    </lineage>
</organism>
<name>A0ACC1D9V4_9NEOP</name>
<evidence type="ECO:0000313" key="2">
    <source>
        <dbReference type="Proteomes" id="UP000824533"/>
    </source>
</evidence>
<gene>
    <name evidence="1" type="ORF">K1T71_003953</name>
</gene>
<dbReference type="Proteomes" id="UP000824533">
    <property type="component" value="Linkage Group LG06"/>
</dbReference>
<proteinExistence type="predicted"/>